<reference evidence="4 5" key="1">
    <citation type="submission" date="2020-08" db="EMBL/GenBank/DDBJ databases">
        <authorList>
            <person name="Koutsovoulos G."/>
            <person name="Danchin GJ E."/>
        </authorList>
    </citation>
    <scope>NUCLEOTIDE SEQUENCE [LARGE SCALE GENOMIC DNA]</scope>
</reference>
<sequence length="458" mass="52141">MLPRKWKYITIFIIIFFCLFTFTAKAEDEEEDKEGGDDGGGDGDDDKEEGEEEKEEKSGKGEDEEEEGDDEDEEEKNGDKEEDGEDEEEKNGDKEEDGEDEEDKEGNDDEDDDKESEDEKSEVLQDEKEGEEEDDDEAQSKSSKSKNVKKRKRGDDDDEEESKNDEAESEVDNGSDEEGSREHKRAKNRRYICQDKDGNFVPLAYVCADVYHKKTCRALFPHDPDDPHGRPPNCDLDEIKDVVYKCAHHCKVCCMLAAYGCGDDPTYDFDCESRKHLCEKLPKLMNIACPSSCGTCHIGPCKDTVDGCISMRSTMCKHHKEFNKDLHECARSCKLCTPRCVDLSDKCAEADQSACLRPPDDKPEENVYYKAMSRVCRKSCNLCDEPFDDLEESKLIETKLNNKRGREEDEDIISEVINSNDDGDEVVSKRRRINSNNDESEMEGDNDSDDSESEVEDK</sequence>
<feature type="domain" description="ShKT" evidence="3">
    <location>
        <begin position="339"/>
        <end position="384"/>
    </location>
</feature>
<feature type="chain" id="PRO_5028392946" description="ShKT domain-containing protein" evidence="2">
    <location>
        <begin position="27"/>
        <end position="458"/>
    </location>
</feature>
<feature type="domain" description="ShKT" evidence="3">
    <location>
        <begin position="300"/>
        <end position="337"/>
    </location>
</feature>
<feature type="region of interest" description="Disordered" evidence="1">
    <location>
        <begin position="28"/>
        <end position="186"/>
    </location>
</feature>
<accession>A0A6V7U5T9</accession>
<keyword evidence="2" id="KW-0732">Signal</keyword>
<evidence type="ECO:0000256" key="2">
    <source>
        <dbReference type="SAM" id="SignalP"/>
    </source>
</evidence>
<feature type="domain" description="ShKT" evidence="3">
    <location>
        <begin position="260"/>
        <end position="297"/>
    </location>
</feature>
<protein>
    <recommendedName>
        <fullName evidence="3">ShKT domain-containing protein</fullName>
    </recommendedName>
</protein>
<name>A0A6V7U5T9_MELEN</name>
<evidence type="ECO:0000313" key="5">
    <source>
        <dbReference type="Proteomes" id="UP000580250"/>
    </source>
</evidence>
<dbReference type="EMBL" id="CAJEWN010000038">
    <property type="protein sequence ID" value="CAD2146855.1"/>
    <property type="molecule type" value="Genomic_DNA"/>
</dbReference>
<feature type="compositionally biased region" description="Acidic residues" evidence="1">
    <location>
        <begin position="128"/>
        <end position="137"/>
    </location>
</feature>
<dbReference type="AlphaFoldDB" id="A0A6V7U5T9"/>
<dbReference type="SMART" id="SM00254">
    <property type="entry name" value="ShKT"/>
    <property type="match status" value="3"/>
</dbReference>
<evidence type="ECO:0000313" key="4">
    <source>
        <dbReference type="EMBL" id="CAD2146855.1"/>
    </source>
</evidence>
<comment type="caution">
    <text evidence="4">The sequence shown here is derived from an EMBL/GenBank/DDBJ whole genome shotgun (WGS) entry which is preliminary data.</text>
</comment>
<dbReference type="InterPro" id="IPR003582">
    <property type="entry name" value="ShKT_dom"/>
</dbReference>
<feature type="compositionally biased region" description="Basic residues" evidence="1">
    <location>
        <begin position="143"/>
        <end position="152"/>
    </location>
</feature>
<organism evidence="4 5">
    <name type="scientific">Meloidogyne enterolobii</name>
    <name type="common">Root-knot nematode worm</name>
    <name type="synonym">Meloidogyne mayaguensis</name>
    <dbReference type="NCBI Taxonomy" id="390850"/>
    <lineage>
        <taxon>Eukaryota</taxon>
        <taxon>Metazoa</taxon>
        <taxon>Ecdysozoa</taxon>
        <taxon>Nematoda</taxon>
        <taxon>Chromadorea</taxon>
        <taxon>Rhabditida</taxon>
        <taxon>Tylenchina</taxon>
        <taxon>Tylenchomorpha</taxon>
        <taxon>Tylenchoidea</taxon>
        <taxon>Meloidogynidae</taxon>
        <taxon>Meloidogyninae</taxon>
        <taxon>Meloidogyne</taxon>
    </lineage>
</organism>
<dbReference type="PANTHER" id="PTHR21724:SF108">
    <property type="entry name" value="SHKT DOMAIN-CONTAINING PROTEIN"/>
    <property type="match status" value="1"/>
</dbReference>
<proteinExistence type="predicted"/>
<feature type="compositionally biased region" description="Acidic residues" evidence="1">
    <location>
        <begin position="28"/>
        <end position="54"/>
    </location>
</feature>
<feature type="region of interest" description="Disordered" evidence="1">
    <location>
        <begin position="403"/>
        <end position="458"/>
    </location>
</feature>
<gene>
    <name evidence="4" type="ORF">MENT_LOCUS8764</name>
</gene>
<evidence type="ECO:0000259" key="3">
    <source>
        <dbReference type="SMART" id="SM00254"/>
    </source>
</evidence>
<evidence type="ECO:0000256" key="1">
    <source>
        <dbReference type="SAM" id="MobiDB-lite"/>
    </source>
</evidence>
<feature type="compositionally biased region" description="Acidic residues" evidence="1">
    <location>
        <begin position="156"/>
        <end position="179"/>
    </location>
</feature>
<feature type="signal peptide" evidence="2">
    <location>
        <begin position="1"/>
        <end position="26"/>
    </location>
</feature>
<dbReference type="OrthoDB" id="5868365at2759"/>
<dbReference type="Proteomes" id="UP000580250">
    <property type="component" value="Unassembled WGS sequence"/>
</dbReference>
<feature type="compositionally biased region" description="Acidic residues" evidence="1">
    <location>
        <begin position="62"/>
        <end position="120"/>
    </location>
</feature>
<dbReference type="PANTHER" id="PTHR21724">
    <property type="entry name" value="SHKT DOMAIN-CONTAINING PROTEIN"/>
    <property type="match status" value="1"/>
</dbReference>
<feature type="compositionally biased region" description="Acidic residues" evidence="1">
    <location>
        <begin position="438"/>
        <end position="458"/>
    </location>
</feature>